<dbReference type="InterPro" id="IPR002048">
    <property type="entry name" value="EF_hand_dom"/>
</dbReference>
<keyword evidence="3" id="KW-0732">Signal</keyword>
<name>A0ABR2W2M4_9FUNG</name>
<dbReference type="SUPFAM" id="SSF47473">
    <property type="entry name" value="EF-hand"/>
    <property type="match status" value="1"/>
</dbReference>
<gene>
    <name evidence="5" type="ORF">K7432_005772</name>
</gene>
<keyword evidence="6" id="KW-1185">Reference proteome</keyword>
<feature type="domain" description="EF-hand" evidence="4">
    <location>
        <begin position="72"/>
        <end position="107"/>
    </location>
</feature>
<keyword evidence="1" id="KW-0106">Calcium</keyword>
<feature type="signal peptide" evidence="3">
    <location>
        <begin position="1"/>
        <end position="18"/>
    </location>
</feature>
<accession>A0ABR2W2M4</accession>
<sequence>MKLLWIIGTLSLLSQVQGELSPYEREHMKVIHGLDDSDDTIFFKLHDLNRDGGLDIGELEHFFPGDFPNGELRKEWYDEIFGKVDTDQDGMITQSEWAENPRGDYRAVNQKFSGPETASSHKQRNVGSNSRKGFFGGNNGSRQKVMAENYLVNIPMKYRKISKS</sequence>
<evidence type="ECO:0000313" key="5">
    <source>
        <dbReference type="EMBL" id="KAK9718043.1"/>
    </source>
</evidence>
<evidence type="ECO:0000259" key="4">
    <source>
        <dbReference type="PROSITE" id="PS50222"/>
    </source>
</evidence>
<dbReference type="InterPro" id="IPR018247">
    <property type="entry name" value="EF_Hand_1_Ca_BS"/>
</dbReference>
<dbReference type="PROSITE" id="PS50222">
    <property type="entry name" value="EF_HAND_2"/>
    <property type="match status" value="1"/>
</dbReference>
<feature type="region of interest" description="Disordered" evidence="2">
    <location>
        <begin position="112"/>
        <end position="139"/>
    </location>
</feature>
<dbReference type="Pfam" id="PF13499">
    <property type="entry name" value="EF-hand_7"/>
    <property type="match status" value="1"/>
</dbReference>
<dbReference type="Proteomes" id="UP001479436">
    <property type="component" value="Unassembled WGS sequence"/>
</dbReference>
<protein>
    <recommendedName>
        <fullName evidence="4">EF-hand domain-containing protein</fullName>
    </recommendedName>
</protein>
<reference evidence="5 6" key="1">
    <citation type="submission" date="2023-04" db="EMBL/GenBank/DDBJ databases">
        <title>Genome of Basidiobolus ranarum AG-B5.</title>
        <authorList>
            <person name="Stajich J.E."/>
            <person name="Carter-House D."/>
            <person name="Gryganskyi A."/>
        </authorList>
    </citation>
    <scope>NUCLEOTIDE SEQUENCE [LARGE SCALE GENOMIC DNA]</scope>
    <source>
        <strain evidence="5 6">AG-B5</strain>
    </source>
</reference>
<dbReference type="InterPro" id="IPR011992">
    <property type="entry name" value="EF-hand-dom_pair"/>
</dbReference>
<feature type="compositionally biased region" description="Polar residues" evidence="2">
    <location>
        <begin position="112"/>
        <end position="131"/>
    </location>
</feature>
<feature type="chain" id="PRO_5046145299" description="EF-hand domain-containing protein" evidence="3">
    <location>
        <begin position="19"/>
        <end position="164"/>
    </location>
</feature>
<dbReference type="Gene3D" id="1.10.238.10">
    <property type="entry name" value="EF-hand"/>
    <property type="match status" value="1"/>
</dbReference>
<dbReference type="EMBL" id="JASJQH010007112">
    <property type="protein sequence ID" value="KAK9718043.1"/>
    <property type="molecule type" value="Genomic_DNA"/>
</dbReference>
<evidence type="ECO:0000256" key="1">
    <source>
        <dbReference type="ARBA" id="ARBA00022837"/>
    </source>
</evidence>
<evidence type="ECO:0000256" key="2">
    <source>
        <dbReference type="SAM" id="MobiDB-lite"/>
    </source>
</evidence>
<dbReference type="PROSITE" id="PS00018">
    <property type="entry name" value="EF_HAND_1"/>
    <property type="match status" value="1"/>
</dbReference>
<evidence type="ECO:0000313" key="6">
    <source>
        <dbReference type="Proteomes" id="UP001479436"/>
    </source>
</evidence>
<evidence type="ECO:0000256" key="3">
    <source>
        <dbReference type="SAM" id="SignalP"/>
    </source>
</evidence>
<comment type="caution">
    <text evidence="5">The sequence shown here is derived from an EMBL/GenBank/DDBJ whole genome shotgun (WGS) entry which is preliminary data.</text>
</comment>
<proteinExistence type="predicted"/>
<organism evidence="5 6">
    <name type="scientific">Basidiobolus ranarum</name>
    <dbReference type="NCBI Taxonomy" id="34480"/>
    <lineage>
        <taxon>Eukaryota</taxon>
        <taxon>Fungi</taxon>
        <taxon>Fungi incertae sedis</taxon>
        <taxon>Zoopagomycota</taxon>
        <taxon>Entomophthoromycotina</taxon>
        <taxon>Basidiobolomycetes</taxon>
        <taxon>Basidiobolales</taxon>
        <taxon>Basidiobolaceae</taxon>
        <taxon>Basidiobolus</taxon>
    </lineage>
</organism>